<dbReference type="CDD" id="cd01670">
    <property type="entry name" value="Death"/>
    <property type="match status" value="1"/>
</dbReference>
<dbReference type="InterPro" id="IPR011029">
    <property type="entry name" value="DEATH-like_dom_sf"/>
</dbReference>
<dbReference type="InterPro" id="IPR000488">
    <property type="entry name" value="Death_dom"/>
</dbReference>
<dbReference type="Pfam" id="PF01335">
    <property type="entry name" value="DED"/>
    <property type="match status" value="1"/>
</dbReference>
<dbReference type="Proteomes" id="UP000678393">
    <property type="component" value="Unassembled WGS sequence"/>
</dbReference>
<dbReference type="Gene3D" id="1.10.533.10">
    <property type="entry name" value="Death Domain, Fas"/>
    <property type="match status" value="2"/>
</dbReference>
<gene>
    <name evidence="3" type="ORF">CUNI_LOCUS6770</name>
</gene>
<dbReference type="EMBL" id="CAJHNH020001041">
    <property type="protein sequence ID" value="CAG5121212.1"/>
    <property type="molecule type" value="Genomic_DNA"/>
</dbReference>
<protein>
    <recommendedName>
        <fullName evidence="5">FADD</fullName>
    </recommendedName>
</protein>
<evidence type="ECO:0000313" key="3">
    <source>
        <dbReference type="EMBL" id="CAG5121212.1"/>
    </source>
</evidence>
<name>A0A8S3Z0W8_9EUPU</name>
<evidence type="ECO:0000259" key="1">
    <source>
        <dbReference type="PROSITE" id="PS50017"/>
    </source>
</evidence>
<organism evidence="3 4">
    <name type="scientific">Candidula unifasciata</name>
    <dbReference type="NCBI Taxonomy" id="100452"/>
    <lineage>
        <taxon>Eukaryota</taxon>
        <taxon>Metazoa</taxon>
        <taxon>Spiralia</taxon>
        <taxon>Lophotrochozoa</taxon>
        <taxon>Mollusca</taxon>
        <taxon>Gastropoda</taxon>
        <taxon>Heterobranchia</taxon>
        <taxon>Euthyneura</taxon>
        <taxon>Panpulmonata</taxon>
        <taxon>Eupulmonata</taxon>
        <taxon>Stylommatophora</taxon>
        <taxon>Helicina</taxon>
        <taxon>Helicoidea</taxon>
        <taxon>Geomitridae</taxon>
        <taxon>Candidula</taxon>
    </lineage>
</organism>
<reference evidence="3" key="1">
    <citation type="submission" date="2021-04" db="EMBL/GenBank/DDBJ databases">
        <authorList>
            <consortium name="Molecular Ecology Group"/>
        </authorList>
    </citation>
    <scope>NUCLEOTIDE SEQUENCE</scope>
</reference>
<dbReference type="PROSITE" id="PS50017">
    <property type="entry name" value="DEATH_DOMAIN"/>
    <property type="match status" value="1"/>
</dbReference>
<evidence type="ECO:0000259" key="2">
    <source>
        <dbReference type="PROSITE" id="PS50168"/>
    </source>
</evidence>
<comment type="caution">
    <text evidence="3">The sequence shown here is derived from an EMBL/GenBank/DDBJ whole genome shotgun (WGS) entry which is preliminary data.</text>
</comment>
<keyword evidence="4" id="KW-1185">Reference proteome</keyword>
<dbReference type="GO" id="GO:0042981">
    <property type="term" value="P:regulation of apoptotic process"/>
    <property type="evidence" value="ECO:0007669"/>
    <property type="project" value="InterPro"/>
</dbReference>
<dbReference type="GO" id="GO:0007165">
    <property type="term" value="P:signal transduction"/>
    <property type="evidence" value="ECO:0007669"/>
    <property type="project" value="InterPro"/>
</dbReference>
<accession>A0A8S3Z0W8</accession>
<evidence type="ECO:0008006" key="5">
    <source>
        <dbReference type="Google" id="ProtNLM"/>
    </source>
</evidence>
<dbReference type="PROSITE" id="PS50168">
    <property type="entry name" value="DED"/>
    <property type="match status" value="1"/>
</dbReference>
<dbReference type="SUPFAM" id="SSF47986">
    <property type="entry name" value="DEATH domain"/>
    <property type="match status" value="1"/>
</dbReference>
<dbReference type="SMART" id="SM00031">
    <property type="entry name" value="DED"/>
    <property type="match status" value="1"/>
</dbReference>
<dbReference type="Pfam" id="PF00531">
    <property type="entry name" value="Death"/>
    <property type="match status" value="1"/>
</dbReference>
<dbReference type="AlphaFoldDB" id="A0A8S3Z0W8"/>
<proteinExistence type="predicted"/>
<feature type="domain" description="DED" evidence="2">
    <location>
        <begin position="6"/>
        <end position="86"/>
    </location>
</feature>
<dbReference type="InterPro" id="IPR001875">
    <property type="entry name" value="DED_dom"/>
</dbReference>
<evidence type="ECO:0000313" key="4">
    <source>
        <dbReference type="Proteomes" id="UP000678393"/>
    </source>
</evidence>
<feature type="domain" description="Death" evidence="1">
    <location>
        <begin position="117"/>
        <end position="197"/>
    </location>
</feature>
<dbReference type="OrthoDB" id="100767at2759"/>
<sequence>MEDSRRHKQMIIKLGRLIKTDELNTLKFLCKDIIPAKLREKITTTEALFEALEERRKVLPGDQTFLRELLQDGLQGRVDVLEVVEEYERGGLCSPDVDSVRFSGLQIEDFTQEVQFLKDNIGREYKSFLRRLGVKECHIDQKEIEYPRNIQEIIHQCIRQWIHDHRDWQRDQVLEAVVKVLRKERRNDLAATFEAREF</sequence>